<reference evidence="2" key="1">
    <citation type="submission" date="2018-06" db="EMBL/GenBank/DDBJ databases">
        <title>Draft genome sequence of Methanothermobacter thermautotrophicus Strain WHS, a thermophilic, hydrogenotrophic methanogen isolated from Washburn Hot Springs in Yellowstone National Park, USA.</title>
        <authorList>
            <person name="Mckay L.J."/>
            <person name="Klingelsmith K."/>
            <person name="Inskeep W.P."/>
            <person name="Fields M.W."/>
        </authorList>
    </citation>
    <scope>NUCLEOTIDE SEQUENCE</scope>
    <source>
        <strain evidence="2">WHS</strain>
    </source>
</reference>
<comment type="caution">
    <text evidence="2">The sequence shown here is derived from an EMBL/GenBank/DDBJ whole genome shotgun (WGS) entry which is preliminary data.</text>
</comment>
<dbReference type="OrthoDB" id="104532at2157"/>
<feature type="domain" description="AraC effector-binding" evidence="1">
    <location>
        <begin position="1"/>
        <end position="138"/>
    </location>
</feature>
<organism evidence="2 3">
    <name type="scientific">Methanothermobacter thermautotrophicus</name>
    <name type="common">Methanobacterium thermoformicicum</name>
    <dbReference type="NCBI Taxonomy" id="145262"/>
    <lineage>
        <taxon>Archaea</taxon>
        <taxon>Methanobacteriati</taxon>
        <taxon>Methanobacteriota</taxon>
        <taxon>Methanomada group</taxon>
        <taxon>Methanobacteria</taxon>
        <taxon>Methanobacteriales</taxon>
        <taxon>Methanobacteriaceae</taxon>
        <taxon>Methanothermobacter</taxon>
    </lineage>
</organism>
<dbReference type="Pfam" id="PF06445">
    <property type="entry name" value="GyrI-like"/>
    <property type="match status" value="1"/>
</dbReference>
<evidence type="ECO:0000313" key="2">
    <source>
        <dbReference type="EMBL" id="MBE2900316.1"/>
    </source>
</evidence>
<name>A0A842YLR8_METTF</name>
<dbReference type="SUPFAM" id="SSF55136">
    <property type="entry name" value="Probable bacterial effector-binding domain"/>
    <property type="match status" value="1"/>
</dbReference>
<gene>
    <name evidence="2" type="ORF">DNK57_05805</name>
</gene>
<evidence type="ECO:0000259" key="1">
    <source>
        <dbReference type="SMART" id="SM00871"/>
    </source>
</evidence>
<evidence type="ECO:0000313" key="3">
    <source>
        <dbReference type="Proteomes" id="UP000646659"/>
    </source>
</evidence>
<dbReference type="EMBL" id="QKOF01000006">
    <property type="protein sequence ID" value="MBE2900316.1"/>
    <property type="molecule type" value="Genomic_DNA"/>
</dbReference>
<dbReference type="Gene3D" id="3.20.80.10">
    <property type="entry name" value="Regulatory factor, effector binding domain"/>
    <property type="match status" value="1"/>
</dbReference>
<dbReference type="SMART" id="SM00871">
    <property type="entry name" value="AraC_E_bind"/>
    <property type="match status" value="1"/>
</dbReference>
<protein>
    <submittedName>
        <fullName evidence="2">Transcriptional regulator</fullName>
    </submittedName>
</protein>
<dbReference type="InterPro" id="IPR010499">
    <property type="entry name" value="AraC_E-bd"/>
</dbReference>
<sequence length="139" mass="15573">MIIMIGKRTLNDEKLALITFTGPLSKTQEVLEEVSDFVSSSDKLEADGNPTLIFYTAPLKDEGRYDVGIPVKGDSEGDGKIRVVTIPGHTVIFTEYSEDREEAYRRLIEYVEENCLDVIGAPREVLHGDVREIQFPVVL</sequence>
<dbReference type="AlphaFoldDB" id="A0A842YLR8"/>
<proteinExistence type="predicted"/>
<accession>A0A842YLR8</accession>
<dbReference type="InterPro" id="IPR011256">
    <property type="entry name" value="Reg_factor_effector_dom_sf"/>
</dbReference>
<dbReference type="Proteomes" id="UP000646659">
    <property type="component" value="Unassembled WGS sequence"/>
</dbReference>
<dbReference type="InterPro" id="IPR029442">
    <property type="entry name" value="GyrI-like"/>
</dbReference>